<dbReference type="Gene3D" id="2.170.130.10">
    <property type="entry name" value="TonB-dependent receptor, plug domain"/>
    <property type="match status" value="1"/>
</dbReference>
<dbReference type="Pfam" id="PF13715">
    <property type="entry name" value="CarbopepD_reg_2"/>
    <property type="match status" value="1"/>
</dbReference>
<dbReference type="InterPro" id="IPR039426">
    <property type="entry name" value="TonB-dep_rcpt-like"/>
</dbReference>
<dbReference type="AlphaFoldDB" id="A0A5J4RXF9"/>
<keyword evidence="4" id="KW-0732">Signal</keyword>
<evidence type="ECO:0000256" key="2">
    <source>
        <dbReference type="ARBA" id="ARBA00022448"/>
    </source>
</evidence>
<evidence type="ECO:0000256" key="6">
    <source>
        <dbReference type="ARBA" id="ARBA00023237"/>
    </source>
</evidence>
<evidence type="ECO:0000259" key="7">
    <source>
        <dbReference type="Pfam" id="PF07715"/>
    </source>
</evidence>
<dbReference type="InterPro" id="IPR023997">
    <property type="entry name" value="TonB-dep_OMP_SusC/RagA_CS"/>
</dbReference>
<dbReference type="PANTHER" id="PTHR30069:SF29">
    <property type="entry name" value="HEMOGLOBIN AND HEMOGLOBIN-HAPTOGLOBIN-BINDING PROTEIN 1-RELATED"/>
    <property type="match status" value="1"/>
</dbReference>
<proteinExistence type="predicted"/>
<dbReference type="PANTHER" id="PTHR30069">
    <property type="entry name" value="TONB-DEPENDENT OUTER MEMBRANE RECEPTOR"/>
    <property type="match status" value="1"/>
</dbReference>
<sequence>MRKSFFNKQLIKSCTYKSVTCVFILLLFLCSTTVFAQNITISGTVTDASGEALIGVNVSVKGTTNGTITDLDGKYSLQQVPAQAVVVFSYVGYLTQEIAAGGQRVINVQLKEDAQRLEEVVVVGYGTQQKRDITGSVAVVDTKELLKASGASAAQQLQGKAAGVYIGSSGAPGSQTMVRIRGINTVNDNGPLYVIDGVSTRNQDLSSINPNDIESIQVLKDASSAAIYGAQAANGVILITTKRGTKSGQPILTYDGYSGIQNTTKKYDVLNSDDRLNLEWQAKKNSFALLGSNDKPSHVQFGTGDTPSIPNYLTVAGAGGRTDINPNSYSYPDNMLVPFSNTDWWDEVDRTGLIQNHQVGLSGGTDKGQYNMSANYYRQDGTLIDSYYQRYQIRANTSYNVRPWLRFGENLTYTWTKDLGRSPNSAEDSPYSWTYRSSPWVPVYDIKGNFAGSKIGGTGNWQNTVSIMERQEGNYWTNSRLFGNMWAEVDLFKGLMYRTSMGVDVQDNYSYRMQRLNLEFSESPGQNNFEEKAGTRLRYVWTNTLTYNATFNQIHKLTFLLGTEAIRDNMGHNMTARRYNYLYEDMENTWTLDMGENNNQRTNSSEFYGDFALFGIFGRIDYAFKDKYLVTGIMRRDGVSRFSQSNRYGVFPSLSLGWRISEEDFMLQTRDWLDDLKFRAGYGQTGNSEVPRATNFVNELTTNAELTNYDLSGANTSSALGFRLQRYGNDDTKWETTKMYNVGLDATFLNGKFGVGIEWYDKTTSNMLIPAAYSALAGEADAPYINFGDIKNNGWDVNLLYRDSKGDFSWDVALNLATYKNKVVKLSEADDYSIWGNGVRFNDPVTRTTKGQPISMFYGYKVNGFYESVAEVKALPPLGNSNLTDAEAERYVGKFKFADVNSDKKLDTQDRTFIGNPHPDLVAGLNLGLSYKSFDFTAFFYSTIGNEIFNNTKYFTDFWLFEGNKSSRMRDLSWKPNADNSKAILPVLDYGDGYSGNVPSTYYVEDGSFLKLKNLVIGYTFPKALLKKATISNLRVYFQTENLFTISSYTGLDPEFTNAEVAAGNESDRRRGLDMGGWPTLRSFILGVNFAF</sequence>
<dbReference type="NCBIfam" id="TIGR04056">
    <property type="entry name" value="OMP_RagA_SusC"/>
    <property type="match status" value="1"/>
</dbReference>
<evidence type="ECO:0000313" key="8">
    <source>
        <dbReference type="EMBL" id="KAA6338647.1"/>
    </source>
</evidence>
<comment type="subcellular location">
    <subcellularLocation>
        <location evidence="1">Cell outer membrane</location>
        <topology evidence="1">Multi-pass membrane protein</topology>
    </subcellularLocation>
</comment>
<dbReference type="Gene3D" id="2.60.40.1120">
    <property type="entry name" value="Carboxypeptidase-like, regulatory domain"/>
    <property type="match status" value="1"/>
</dbReference>
<comment type="caution">
    <text evidence="8">The sequence shown here is derived from an EMBL/GenBank/DDBJ whole genome shotgun (WGS) entry which is preliminary data.</text>
</comment>
<accession>A0A5J4RXF9</accession>
<dbReference type="GO" id="GO:0015344">
    <property type="term" value="F:siderophore uptake transmembrane transporter activity"/>
    <property type="evidence" value="ECO:0007669"/>
    <property type="project" value="TreeGrafter"/>
</dbReference>
<evidence type="ECO:0000256" key="5">
    <source>
        <dbReference type="ARBA" id="ARBA00023136"/>
    </source>
</evidence>
<evidence type="ECO:0000256" key="3">
    <source>
        <dbReference type="ARBA" id="ARBA00022692"/>
    </source>
</evidence>
<gene>
    <name evidence="8" type="ORF">EZS27_013369</name>
</gene>
<dbReference type="InterPro" id="IPR008969">
    <property type="entry name" value="CarboxyPept-like_regulatory"/>
</dbReference>
<dbReference type="Gene3D" id="2.40.170.20">
    <property type="entry name" value="TonB-dependent receptor, beta-barrel domain"/>
    <property type="match status" value="1"/>
</dbReference>
<dbReference type="GO" id="GO:0044718">
    <property type="term" value="P:siderophore transmembrane transport"/>
    <property type="evidence" value="ECO:0007669"/>
    <property type="project" value="TreeGrafter"/>
</dbReference>
<dbReference type="Pfam" id="PF07715">
    <property type="entry name" value="Plug"/>
    <property type="match status" value="1"/>
</dbReference>
<dbReference type="EMBL" id="SNRY01000599">
    <property type="protein sequence ID" value="KAA6338647.1"/>
    <property type="molecule type" value="Genomic_DNA"/>
</dbReference>
<dbReference type="FunFam" id="2.60.40.1120:FF:000003">
    <property type="entry name" value="Outer membrane protein Omp121"/>
    <property type="match status" value="1"/>
</dbReference>
<dbReference type="PROSITE" id="PS52016">
    <property type="entry name" value="TONB_DEPENDENT_REC_3"/>
    <property type="match status" value="1"/>
</dbReference>
<keyword evidence="2" id="KW-0813">Transport</keyword>
<reference evidence="8" key="1">
    <citation type="submission" date="2019-03" db="EMBL/GenBank/DDBJ databases">
        <title>Single cell metagenomics reveals metabolic interactions within the superorganism composed of flagellate Streblomastix strix and complex community of Bacteroidetes bacteria on its surface.</title>
        <authorList>
            <person name="Treitli S.C."/>
            <person name="Kolisko M."/>
            <person name="Husnik F."/>
            <person name="Keeling P."/>
            <person name="Hampl V."/>
        </authorList>
    </citation>
    <scope>NUCLEOTIDE SEQUENCE</scope>
    <source>
        <strain evidence="8">STM</strain>
    </source>
</reference>
<dbReference type="SUPFAM" id="SSF56935">
    <property type="entry name" value="Porins"/>
    <property type="match status" value="1"/>
</dbReference>
<dbReference type="InterPro" id="IPR012910">
    <property type="entry name" value="Plug_dom"/>
</dbReference>
<keyword evidence="6" id="KW-0998">Cell outer membrane</keyword>
<feature type="domain" description="TonB-dependent receptor plug" evidence="7">
    <location>
        <begin position="130"/>
        <end position="236"/>
    </location>
</feature>
<keyword evidence="5" id="KW-0472">Membrane</keyword>
<dbReference type="InterPro" id="IPR037066">
    <property type="entry name" value="Plug_dom_sf"/>
</dbReference>
<keyword evidence="3" id="KW-0812">Transmembrane</keyword>
<dbReference type="InterPro" id="IPR023996">
    <property type="entry name" value="TonB-dep_OMP_SusC/RagA"/>
</dbReference>
<dbReference type="InterPro" id="IPR036942">
    <property type="entry name" value="Beta-barrel_TonB_sf"/>
</dbReference>
<dbReference type="SUPFAM" id="SSF49464">
    <property type="entry name" value="Carboxypeptidase regulatory domain-like"/>
    <property type="match status" value="1"/>
</dbReference>
<evidence type="ECO:0000256" key="1">
    <source>
        <dbReference type="ARBA" id="ARBA00004571"/>
    </source>
</evidence>
<protein>
    <submittedName>
        <fullName evidence="8">TonB-dependent receptor SusC</fullName>
    </submittedName>
</protein>
<dbReference type="GO" id="GO:0009279">
    <property type="term" value="C:cell outer membrane"/>
    <property type="evidence" value="ECO:0007669"/>
    <property type="project" value="UniProtKB-SubCell"/>
</dbReference>
<dbReference type="NCBIfam" id="TIGR04057">
    <property type="entry name" value="SusC_RagA_signa"/>
    <property type="match status" value="1"/>
</dbReference>
<name>A0A5J4RXF9_9ZZZZ</name>
<organism evidence="8">
    <name type="scientific">termite gut metagenome</name>
    <dbReference type="NCBI Taxonomy" id="433724"/>
    <lineage>
        <taxon>unclassified sequences</taxon>
        <taxon>metagenomes</taxon>
        <taxon>organismal metagenomes</taxon>
    </lineage>
</organism>
<keyword evidence="8" id="KW-0675">Receptor</keyword>
<evidence type="ECO:0000256" key="4">
    <source>
        <dbReference type="ARBA" id="ARBA00022729"/>
    </source>
</evidence>